<keyword evidence="3" id="KW-0804">Transcription</keyword>
<keyword evidence="1" id="KW-0805">Transcription regulation</keyword>
<name>A0ABV0BUU2_9SPHI</name>
<dbReference type="PANTHER" id="PTHR43280:SF32">
    <property type="entry name" value="TRANSCRIPTIONAL REGULATORY PROTEIN"/>
    <property type="match status" value="1"/>
</dbReference>
<dbReference type="InterPro" id="IPR009057">
    <property type="entry name" value="Homeodomain-like_sf"/>
</dbReference>
<dbReference type="PROSITE" id="PS01124">
    <property type="entry name" value="HTH_ARAC_FAMILY_2"/>
    <property type="match status" value="1"/>
</dbReference>
<gene>
    <name evidence="5" type="ORF">ABE541_13755</name>
</gene>
<dbReference type="SUPFAM" id="SSF46689">
    <property type="entry name" value="Homeodomain-like"/>
    <property type="match status" value="1"/>
</dbReference>
<reference evidence="5 6" key="1">
    <citation type="submission" date="2024-04" db="EMBL/GenBank/DDBJ databases">
        <title>WGS of bacteria from Torrens River.</title>
        <authorList>
            <person name="Wyrsch E.R."/>
            <person name="Drigo B."/>
        </authorList>
    </citation>
    <scope>NUCLEOTIDE SEQUENCE [LARGE SCALE GENOMIC DNA]</scope>
    <source>
        <strain evidence="5 6">TWI391</strain>
    </source>
</reference>
<dbReference type="Pfam" id="PF12833">
    <property type="entry name" value="HTH_18"/>
    <property type="match status" value="1"/>
</dbReference>
<evidence type="ECO:0000256" key="1">
    <source>
        <dbReference type="ARBA" id="ARBA00023015"/>
    </source>
</evidence>
<keyword evidence="6" id="KW-1185">Reference proteome</keyword>
<dbReference type="RefSeq" id="WP_021187854.1">
    <property type="nucleotide sequence ID" value="NZ_JBDJLH010000001.1"/>
</dbReference>
<evidence type="ECO:0000313" key="5">
    <source>
        <dbReference type="EMBL" id="MEN5378325.1"/>
    </source>
</evidence>
<accession>A0ABV0BUU2</accession>
<evidence type="ECO:0000259" key="4">
    <source>
        <dbReference type="PROSITE" id="PS01124"/>
    </source>
</evidence>
<dbReference type="PANTHER" id="PTHR43280">
    <property type="entry name" value="ARAC-FAMILY TRANSCRIPTIONAL REGULATOR"/>
    <property type="match status" value="1"/>
</dbReference>
<dbReference type="Proteomes" id="UP001409291">
    <property type="component" value="Unassembled WGS sequence"/>
</dbReference>
<feature type="domain" description="HTH araC/xylS-type" evidence="4">
    <location>
        <begin position="24"/>
        <end position="121"/>
    </location>
</feature>
<evidence type="ECO:0000313" key="6">
    <source>
        <dbReference type="Proteomes" id="UP001409291"/>
    </source>
</evidence>
<organism evidence="5 6">
    <name type="scientific">Sphingobacterium kitahiroshimense</name>
    <dbReference type="NCBI Taxonomy" id="470446"/>
    <lineage>
        <taxon>Bacteria</taxon>
        <taxon>Pseudomonadati</taxon>
        <taxon>Bacteroidota</taxon>
        <taxon>Sphingobacteriia</taxon>
        <taxon>Sphingobacteriales</taxon>
        <taxon>Sphingobacteriaceae</taxon>
        <taxon>Sphingobacterium</taxon>
    </lineage>
</organism>
<dbReference type="EMBL" id="JBDJNQ010000006">
    <property type="protein sequence ID" value="MEN5378325.1"/>
    <property type="molecule type" value="Genomic_DNA"/>
</dbReference>
<dbReference type="InterPro" id="IPR018060">
    <property type="entry name" value="HTH_AraC"/>
</dbReference>
<evidence type="ECO:0000256" key="2">
    <source>
        <dbReference type="ARBA" id="ARBA00023125"/>
    </source>
</evidence>
<sequence>MKIPKKFLSRQHEITADFLREVDNHLIDILSGKKDQMFEIRDFAALLYIHPIHLSNTIKSATGYSPCYFMENRLTEISKSLLQNSDMSIAEIARTLTYDPSNFTKFFKRFSGKTPKQYRVDYFQSLSSEVNKIAI</sequence>
<dbReference type="Gene3D" id="1.10.10.60">
    <property type="entry name" value="Homeodomain-like"/>
    <property type="match status" value="1"/>
</dbReference>
<comment type="caution">
    <text evidence="5">The sequence shown here is derived from an EMBL/GenBank/DDBJ whole genome shotgun (WGS) entry which is preliminary data.</text>
</comment>
<proteinExistence type="predicted"/>
<keyword evidence="2" id="KW-0238">DNA-binding</keyword>
<dbReference type="SMART" id="SM00342">
    <property type="entry name" value="HTH_ARAC"/>
    <property type="match status" value="1"/>
</dbReference>
<protein>
    <submittedName>
        <fullName evidence="5">Helix-turn-helix transcriptional regulator</fullName>
    </submittedName>
</protein>
<evidence type="ECO:0000256" key="3">
    <source>
        <dbReference type="ARBA" id="ARBA00023163"/>
    </source>
</evidence>